<dbReference type="PROSITE" id="PS50928">
    <property type="entry name" value="ABC_TM1"/>
    <property type="match status" value="1"/>
</dbReference>
<evidence type="ECO:0000256" key="4">
    <source>
        <dbReference type="ARBA" id="ARBA00023136"/>
    </source>
</evidence>
<evidence type="ECO:0000313" key="8">
    <source>
        <dbReference type="Proteomes" id="UP001157353"/>
    </source>
</evidence>
<evidence type="ECO:0000256" key="2">
    <source>
        <dbReference type="ARBA" id="ARBA00022692"/>
    </source>
</evidence>
<feature type="transmembrane region" description="Helical" evidence="5">
    <location>
        <begin position="265"/>
        <end position="294"/>
    </location>
</feature>
<dbReference type="Pfam" id="PF00528">
    <property type="entry name" value="BPD_transp_1"/>
    <property type="match status" value="1"/>
</dbReference>
<evidence type="ECO:0000259" key="6">
    <source>
        <dbReference type="PROSITE" id="PS50928"/>
    </source>
</evidence>
<reference evidence="8" key="1">
    <citation type="journal article" date="2019" name="Int. J. Syst. Evol. Microbiol.">
        <title>The Global Catalogue of Microorganisms (GCM) 10K type strain sequencing project: providing services to taxonomists for standard genome sequencing and annotation.</title>
        <authorList>
            <consortium name="The Broad Institute Genomics Platform"/>
            <consortium name="The Broad Institute Genome Sequencing Center for Infectious Disease"/>
            <person name="Wu L."/>
            <person name="Ma J."/>
        </authorList>
    </citation>
    <scope>NUCLEOTIDE SEQUENCE [LARGE SCALE GENOMIC DNA]</scope>
    <source>
        <strain evidence="8">NBRC 103166</strain>
    </source>
</reference>
<dbReference type="Gene3D" id="1.10.3720.10">
    <property type="entry name" value="MetI-like"/>
    <property type="match status" value="1"/>
</dbReference>
<dbReference type="EMBL" id="BSPQ01000019">
    <property type="protein sequence ID" value="GLS92319.1"/>
    <property type="molecule type" value="Genomic_DNA"/>
</dbReference>
<dbReference type="PANTHER" id="PTHR30325">
    <property type="entry name" value="MEMBRANE COMPONENT OF ABC TRANSPORTER"/>
    <property type="match status" value="1"/>
</dbReference>
<evidence type="ECO:0000256" key="1">
    <source>
        <dbReference type="ARBA" id="ARBA00004651"/>
    </source>
</evidence>
<comment type="similarity">
    <text evidence="5">Belongs to the binding-protein-dependent transport system permease family.</text>
</comment>
<evidence type="ECO:0000256" key="3">
    <source>
        <dbReference type="ARBA" id="ARBA00022989"/>
    </source>
</evidence>
<evidence type="ECO:0000313" key="7">
    <source>
        <dbReference type="EMBL" id="GLS92319.1"/>
    </source>
</evidence>
<gene>
    <name evidence="7" type="ORF">GCM10007916_33890</name>
</gene>
<keyword evidence="5" id="KW-0813">Transport</keyword>
<dbReference type="PANTHER" id="PTHR30325:SF0">
    <property type="entry name" value="INNER MEMBRANE ABC TRANSPORTER PERMEASE PROTEIN YEJE"/>
    <property type="match status" value="1"/>
</dbReference>
<protein>
    <submittedName>
        <fullName evidence="7">ABC transporter permease</fullName>
    </submittedName>
</protein>
<organism evidence="7 8">
    <name type="scientific">Psychromonas marina</name>
    <dbReference type="NCBI Taxonomy" id="88364"/>
    <lineage>
        <taxon>Bacteria</taxon>
        <taxon>Pseudomonadati</taxon>
        <taxon>Pseudomonadota</taxon>
        <taxon>Gammaproteobacteria</taxon>
        <taxon>Alteromonadales</taxon>
        <taxon>Psychromonadaceae</taxon>
        <taxon>Psychromonas</taxon>
    </lineage>
</organism>
<keyword evidence="2 5" id="KW-0812">Transmembrane</keyword>
<dbReference type="SUPFAM" id="SSF161098">
    <property type="entry name" value="MetI-like"/>
    <property type="match status" value="1"/>
</dbReference>
<dbReference type="InterPro" id="IPR000515">
    <property type="entry name" value="MetI-like"/>
</dbReference>
<feature type="transmembrane region" description="Helical" evidence="5">
    <location>
        <begin position="150"/>
        <end position="176"/>
    </location>
</feature>
<feature type="domain" description="ABC transmembrane type-1" evidence="6">
    <location>
        <begin position="148"/>
        <end position="335"/>
    </location>
</feature>
<dbReference type="InterPro" id="IPR035906">
    <property type="entry name" value="MetI-like_sf"/>
</dbReference>
<dbReference type="CDD" id="cd06261">
    <property type="entry name" value="TM_PBP2"/>
    <property type="match status" value="1"/>
</dbReference>
<keyword evidence="8" id="KW-1185">Reference proteome</keyword>
<accession>A0ABQ6E4Y1</accession>
<feature type="transmembrane region" description="Helical" evidence="5">
    <location>
        <begin position="213"/>
        <end position="234"/>
    </location>
</feature>
<sequence>MSLLLNWQRMRRNPVNADRWMQFKNNKRGYWSLWIFSILFLLSLIGELWINDKPIMVSYQQNWYFPIVEDITEDRLGGDFDIVTDYRDPYMVKQIEKEGWIIWPLVPFYYDSINFELTESAPSPPNHINYLGTDDQGRDLLARLVYGFRISVLFALTLTLVSSVIGIIIGAIQGYYGGKIDLFGQRILEIWEGLPMLFMLIILASFVEPTFSWLLGLMILFSWPSLVSVVRAEFLRGRHLEYVKAANALGVKDSKIMFKHILPNAMIATLTFMPYLFTGALTTLTSLDFLGFGLPLGSASLGEMVAQGKDNLHAPWLAITAFISLSTILVLLVFIGEATRDAFDPRKNP</sequence>
<comment type="subcellular location">
    <subcellularLocation>
        <location evidence="1 5">Cell membrane</location>
        <topology evidence="1 5">Multi-pass membrane protein</topology>
    </subcellularLocation>
</comment>
<feature type="transmembrane region" description="Helical" evidence="5">
    <location>
        <begin position="188"/>
        <end position="207"/>
    </location>
</feature>
<keyword evidence="4 5" id="KW-0472">Membrane</keyword>
<comment type="caution">
    <text evidence="7">The sequence shown here is derived from an EMBL/GenBank/DDBJ whole genome shotgun (WGS) entry which is preliminary data.</text>
</comment>
<evidence type="ECO:0000256" key="5">
    <source>
        <dbReference type="RuleBase" id="RU363032"/>
    </source>
</evidence>
<dbReference type="NCBIfam" id="NF011596">
    <property type="entry name" value="PRK15021.1"/>
    <property type="match status" value="1"/>
</dbReference>
<keyword evidence="3 5" id="KW-1133">Transmembrane helix</keyword>
<name>A0ABQ6E4Y1_9GAMM</name>
<dbReference type="RefSeq" id="WP_284205414.1">
    <property type="nucleotide sequence ID" value="NZ_BSPQ01000019.1"/>
</dbReference>
<dbReference type="Proteomes" id="UP001157353">
    <property type="component" value="Unassembled WGS sequence"/>
</dbReference>
<proteinExistence type="inferred from homology"/>
<feature type="transmembrane region" description="Helical" evidence="5">
    <location>
        <begin position="314"/>
        <end position="336"/>
    </location>
</feature>
<feature type="transmembrane region" description="Helical" evidence="5">
    <location>
        <begin position="29"/>
        <end position="50"/>
    </location>
</feature>